<proteinExistence type="predicted"/>
<feature type="region of interest" description="Disordered" evidence="1">
    <location>
        <begin position="541"/>
        <end position="583"/>
    </location>
</feature>
<feature type="compositionally biased region" description="Low complexity" evidence="1">
    <location>
        <begin position="34"/>
        <end position="48"/>
    </location>
</feature>
<feature type="domain" description="Apple" evidence="3">
    <location>
        <begin position="917"/>
        <end position="995"/>
    </location>
</feature>
<name>A0A9P5LAI8_9HYPO</name>
<dbReference type="PROSITE" id="PS50948">
    <property type="entry name" value="PAN"/>
    <property type="match status" value="4"/>
</dbReference>
<evidence type="ECO:0000259" key="3">
    <source>
        <dbReference type="PROSITE" id="PS50948"/>
    </source>
</evidence>
<evidence type="ECO:0000256" key="1">
    <source>
        <dbReference type="SAM" id="MobiDB-lite"/>
    </source>
</evidence>
<dbReference type="SMART" id="SM00473">
    <property type="entry name" value="PAN_AP"/>
    <property type="match status" value="2"/>
</dbReference>
<evidence type="ECO:0000313" key="5">
    <source>
        <dbReference type="Proteomes" id="UP000722485"/>
    </source>
</evidence>
<keyword evidence="2" id="KW-0732">Signal</keyword>
<sequence>MRFATSLVALALGGSANFAAAALCKPDTRDNTDTRSATTAPGSTTTTAPRTVRNKVINGNFEGYDPSSDGGIYGFQAENEARLVEGQGYQGDGSQESNCVLAEARNTGSTTRKRDIAEFAAIEQQLSDLDTTSLYTIRFWYKVLQNDVADTCKFDVYYGSELFTSSPYFPVVQSTDSTEWESVVDQAAVQTSSGFLRFDLNCASGGYAQVYVDQVFVSNEVSPDQMDNISLVYTWAYSSTSTTQQGTTSATDVTTTQDSTTLESTTSAISTTSAVSTTAAESSTSTTQSATSSTSAAATSTGNKVCVTLGTTGDAGRGCGLRPYNPSTGYKTISSTRMTRDQCGAVCLADENCQQFQWDAYSSSYACLNICILLSSNLASTASNNGFSYYAYDRSCIKQTDCTAQPDGTTCVNGLGDTPAAGCRSRVTGTVKSCSSAFLTTSVGFICDGSKECRDICAKYPDCKSYSTNYSGGCSLYPGTVSQIVDESASGTTFYDMSCNECGSGDLGYFNYVTQLTTAVTTVNDCPAVVSTSTALASSSTSTSSTISESSSTSVDSSTSIDTTTAPGATTTPSTTTASSSTVSHTCPAGISYPGACYSATPTASGSTCGKKGWVWLTDAYGIGGNDWKQDSVEDCALYCEVNSSQCSAYGFSDGDTTGAPCRFVHDSLTLSGFQEDSSYSTTWYDMGCVTCIMCDAATASTSAPASTSSCALNNGEGCTLKTLVDSGYHCDQAGTVQQEAYGYSNADYPFQGSSEQCAAICAQKTGCKASSYDSSRSSVQCAFIGVSLSAAGFSASGGTSSWSDQACWNCPSCSGAVSTPASTTLAFSTPGSSTPVAFTITATTPAASTLSAFTTFETSTLPPGTTPGDETSLAAASSTPSQTTSTSTTGTSTTSQAAASSTSCVATASLTDDVTCGLPGSAGNQAQSNYLTSYIIKPVANLQACAQICLDRADCLGFQYLSDTKVCYPYRIGTSGLGLTYVSTSKARFYDRDCFACA</sequence>
<dbReference type="Pfam" id="PF00024">
    <property type="entry name" value="PAN_1"/>
    <property type="match status" value="1"/>
</dbReference>
<feature type="signal peptide" evidence="2">
    <location>
        <begin position="1"/>
        <end position="21"/>
    </location>
</feature>
<gene>
    <name evidence="4" type="ORF">G7Z17_g6769</name>
</gene>
<feature type="domain" description="Apple" evidence="3">
    <location>
        <begin position="423"/>
        <end position="499"/>
    </location>
</feature>
<feature type="domain" description="Apple" evidence="3">
    <location>
        <begin position="609"/>
        <end position="689"/>
    </location>
</feature>
<dbReference type="AlphaFoldDB" id="A0A9P5LAI8"/>
<accession>A0A9P5LAI8</accession>
<feature type="domain" description="Apple" evidence="3">
    <location>
        <begin position="319"/>
        <end position="396"/>
    </location>
</feature>
<feature type="chain" id="PRO_5040146266" description="Apple domain-containing protein" evidence="2">
    <location>
        <begin position="22"/>
        <end position="999"/>
    </location>
</feature>
<comment type="caution">
    <text evidence="4">The sequence shown here is derived from an EMBL/GenBank/DDBJ whole genome shotgun (WGS) entry which is preliminary data.</text>
</comment>
<reference evidence="4" key="1">
    <citation type="submission" date="2020-03" db="EMBL/GenBank/DDBJ databases">
        <title>Draft Genome Sequence of Cylindrodendrum hubeiense.</title>
        <authorList>
            <person name="Buettner E."/>
            <person name="Kellner H."/>
        </authorList>
    </citation>
    <scope>NUCLEOTIDE SEQUENCE</scope>
    <source>
        <strain evidence="4">IHI 201604</strain>
    </source>
</reference>
<feature type="region of interest" description="Disordered" evidence="1">
    <location>
        <begin position="243"/>
        <end position="267"/>
    </location>
</feature>
<dbReference type="Proteomes" id="UP000722485">
    <property type="component" value="Unassembled WGS sequence"/>
</dbReference>
<evidence type="ECO:0000256" key="2">
    <source>
        <dbReference type="SAM" id="SignalP"/>
    </source>
</evidence>
<organism evidence="4 5">
    <name type="scientific">Cylindrodendrum hubeiense</name>
    <dbReference type="NCBI Taxonomy" id="595255"/>
    <lineage>
        <taxon>Eukaryota</taxon>
        <taxon>Fungi</taxon>
        <taxon>Dikarya</taxon>
        <taxon>Ascomycota</taxon>
        <taxon>Pezizomycotina</taxon>
        <taxon>Sordariomycetes</taxon>
        <taxon>Hypocreomycetidae</taxon>
        <taxon>Hypocreales</taxon>
        <taxon>Nectriaceae</taxon>
        <taxon>Cylindrodendrum</taxon>
    </lineage>
</organism>
<keyword evidence="5" id="KW-1185">Reference proteome</keyword>
<feature type="compositionally biased region" description="Low complexity" evidence="1">
    <location>
        <begin position="872"/>
        <end position="895"/>
    </location>
</feature>
<protein>
    <recommendedName>
        <fullName evidence="3">Apple domain-containing protein</fullName>
    </recommendedName>
</protein>
<feature type="region of interest" description="Disordered" evidence="1">
    <location>
        <begin position="859"/>
        <end position="895"/>
    </location>
</feature>
<dbReference type="InterPro" id="IPR003609">
    <property type="entry name" value="Pan_app"/>
</dbReference>
<dbReference type="Pfam" id="PF14295">
    <property type="entry name" value="PAN_4"/>
    <property type="match status" value="4"/>
</dbReference>
<feature type="region of interest" description="Disordered" evidence="1">
    <location>
        <begin position="27"/>
        <end position="48"/>
    </location>
</feature>
<evidence type="ECO:0000313" key="4">
    <source>
        <dbReference type="EMBL" id="KAF7548896.1"/>
    </source>
</evidence>
<dbReference type="OrthoDB" id="5241071at2759"/>
<dbReference type="EMBL" id="JAANBB010000136">
    <property type="protein sequence ID" value="KAF7548896.1"/>
    <property type="molecule type" value="Genomic_DNA"/>
</dbReference>
<dbReference type="SUPFAM" id="SSF57414">
    <property type="entry name" value="Hairpin loop containing domain-like"/>
    <property type="match status" value="1"/>
</dbReference>